<evidence type="ECO:0000313" key="9">
    <source>
        <dbReference type="EMBL" id="KIM47101.1"/>
    </source>
</evidence>
<dbReference type="GO" id="GO:0004497">
    <property type="term" value="F:monooxygenase activity"/>
    <property type="evidence" value="ECO:0007669"/>
    <property type="project" value="UniProtKB-KW"/>
</dbReference>
<evidence type="ECO:0000256" key="6">
    <source>
        <dbReference type="ARBA" id="ARBA00023033"/>
    </source>
</evidence>
<feature type="binding site" description="axial binding residue" evidence="7">
    <location>
        <position position="492"/>
    </location>
    <ligand>
        <name>heme</name>
        <dbReference type="ChEBI" id="CHEBI:30413"/>
    </ligand>
    <ligandPart>
        <name>Fe</name>
        <dbReference type="ChEBI" id="CHEBI:18248"/>
    </ligandPart>
</feature>
<dbReference type="EMBL" id="KN831770">
    <property type="protein sequence ID" value="KIM47101.1"/>
    <property type="molecule type" value="Genomic_DNA"/>
</dbReference>
<dbReference type="InterPro" id="IPR017972">
    <property type="entry name" value="Cyt_P450_CS"/>
</dbReference>
<dbReference type="SUPFAM" id="SSF48264">
    <property type="entry name" value="Cytochrome P450"/>
    <property type="match status" value="1"/>
</dbReference>
<comment type="similarity">
    <text evidence="1 8">Belongs to the cytochrome P450 family.</text>
</comment>
<dbReference type="InterPro" id="IPR050196">
    <property type="entry name" value="Cytochrome_P450_Monoox"/>
</dbReference>
<evidence type="ECO:0000256" key="8">
    <source>
        <dbReference type="RuleBase" id="RU000461"/>
    </source>
</evidence>
<protein>
    <recommendedName>
        <fullName evidence="11">Cytochrome P450</fullName>
    </recommendedName>
</protein>
<dbReference type="GO" id="GO:0016705">
    <property type="term" value="F:oxidoreductase activity, acting on paired donors, with incorporation or reduction of molecular oxygen"/>
    <property type="evidence" value="ECO:0007669"/>
    <property type="project" value="InterPro"/>
</dbReference>
<dbReference type="OrthoDB" id="1470350at2759"/>
<evidence type="ECO:0008006" key="11">
    <source>
        <dbReference type="Google" id="ProtNLM"/>
    </source>
</evidence>
<dbReference type="InterPro" id="IPR001128">
    <property type="entry name" value="Cyt_P450"/>
</dbReference>
<dbReference type="Gene3D" id="1.10.630.10">
    <property type="entry name" value="Cytochrome P450"/>
    <property type="match status" value="1"/>
</dbReference>
<dbReference type="InterPro" id="IPR002401">
    <property type="entry name" value="Cyt_P450_E_grp-I"/>
</dbReference>
<evidence type="ECO:0000256" key="3">
    <source>
        <dbReference type="ARBA" id="ARBA00022723"/>
    </source>
</evidence>
<dbReference type="PRINTS" id="PR00385">
    <property type="entry name" value="P450"/>
</dbReference>
<evidence type="ECO:0000256" key="5">
    <source>
        <dbReference type="ARBA" id="ARBA00023004"/>
    </source>
</evidence>
<evidence type="ECO:0000256" key="1">
    <source>
        <dbReference type="ARBA" id="ARBA00010617"/>
    </source>
</evidence>
<evidence type="ECO:0000313" key="10">
    <source>
        <dbReference type="Proteomes" id="UP000053424"/>
    </source>
</evidence>
<dbReference type="Proteomes" id="UP000053424">
    <property type="component" value="Unassembled WGS sequence"/>
</dbReference>
<dbReference type="PRINTS" id="PR00463">
    <property type="entry name" value="EP450I"/>
</dbReference>
<dbReference type="Pfam" id="PF00067">
    <property type="entry name" value="p450"/>
    <property type="match status" value="1"/>
</dbReference>
<comment type="cofactor">
    <cofactor evidence="7">
        <name>heme</name>
        <dbReference type="ChEBI" id="CHEBI:30413"/>
    </cofactor>
</comment>
<keyword evidence="2 7" id="KW-0349">Heme</keyword>
<evidence type="ECO:0000256" key="7">
    <source>
        <dbReference type="PIRSR" id="PIRSR602401-1"/>
    </source>
</evidence>
<evidence type="ECO:0000256" key="2">
    <source>
        <dbReference type="ARBA" id="ARBA00022617"/>
    </source>
</evidence>
<reference evidence="10" key="2">
    <citation type="submission" date="2015-01" db="EMBL/GenBank/DDBJ databases">
        <title>Evolutionary Origins and Diversification of the Mycorrhizal Mutualists.</title>
        <authorList>
            <consortium name="DOE Joint Genome Institute"/>
            <consortium name="Mycorrhizal Genomics Consortium"/>
            <person name="Kohler A."/>
            <person name="Kuo A."/>
            <person name="Nagy L.G."/>
            <person name="Floudas D."/>
            <person name="Copeland A."/>
            <person name="Barry K.W."/>
            <person name="Cichocki N."/>
            <person name="Veneault-Fourrey C."/>
            <person name="LaButti K."/>
            <person name="Lindquist E.A."/>
            <person name="Lipzen A."/>
            <person name="Lundell T."/>
            <person name="Morin E."/>
            <person name="Murat C."/>
            <person name="Riley R."/>
            <person name="Ohm R."/>
            <person name="Sun H."/>
            <person name="Tunlid A."/>
            <person name="Henrissat B."/>
            <person name="Grigoriev I.V."/>
            <person name="Hibbett D.S."/>
            <person name="Martin F."/>
        </authorList>
    </citation>
    <scope>NUCLEOTIDE SEQUENCE [LARGE SCALE GENOMIC DNA]</scope>
    <source>
        <strain evidence="10">h7</strain>
    </source>
</reference>
<dbReference type="PANTHER" id="PTHR24291:SF50">
    <property type="entry name" value="BIFUNCTIONAL ALBAFLAVENONE MONOOXYGENASE_TERPENE SYNTHASE"/>
    <property type="match status" value="1"/>
</dbReference>
<dbReference type="GO" id="GO:0005506">
    <property type="term" value="F:iron ion binding"/>
    <property type="evidence" value="ECO:0007669"/>
    <property type="project" value="InterPro"/>
</dbReference>
<organism evidence="9 10">
    <name type="scientific">Hebeloma cylindrosporum</name>
    <dbReference type="NCBI Taxonomy" id="76867"/>
    <lineage>
        <taxon>Eukaryota</taxon>
        <taxon>Fungi</taxon>
        <taxon>Dikarya</taxon>
        <taxon>Basidiomycota</taxon>
        <taxon>Agaricomycotina</taxon>
        <taxon>Agaricomycetes</taxon>
        <taxon>Agaricomycetidae</taxon>
        <taxon>Agaricales</taxon>
        <taxon>Agaricineae</taxon>
        <taxon>Hymenogastraceae</taxon>
        <taxon>Hebeloma</taxon>
    </lineage>
</organism>
<name>A0A0C3CTC6_HEBCY</name>
<gene>
    <name evidence="9" type="ORF">M413DRAFT_64094</name>
</gene>
<keyword evidence="5 7" id="KW-0408">Iron</keyword>
<dbReference type="HOGENOM" id="CLU_001570_25_0_1"/>
<keyword evidence="3 7" id="KW-0479">Metal-binding</keyword>
<keyword evidence="10" id="KW-1185">Reference proteome</keyword>
<dbReference type="PROSITE" id="PS00086">
    <property type="entry name" value="CYTOCHROME_P450"/>
    <property type="match status" value="1"/>
</dbReference>
<evidence type="ECO:0000256" key="4">
    <source>
        <dbReference type="ARBA" id="ARBA00023002"/>
    </source>
</evidence>
<sequence length="558" mass="63120">MADIQSIQQFFSFAFNRAQEFLQTNNVGATQFVVPLLAVFVVSRIVKYRQNLQAVSHIPGLRVLGHPIGLPGALLRTTWWNPIGFDYLWIWRNSLYKDYGSDTISVVPFGPTTGGPAIFSANLDVARQVAGGGHKSSFFKPENASRALLAWGMNLVAADKETWRKHRRVMGPAFNNNLYEMVWKQTLTTYREMVSAEGWSDKKEIDIPVIQQLTFKLALIIIGKCGFGFSFNWFAPPKSEGGKMHVQEALKIVSETYMISLFLPKWIKNLPFKRLRESKLAHEQLMEFMHSQVAERKAEIASGSSDLPEGRNDAFTMLIRANEDEGGKFQLDDQELIGNVYIMLFAGHDTTAHTLAATLGFLSLYQDIQEEVYEQIISVVGPDRDPAFEDYPKLYKVLGLFYEAIRMFPAAHLMIREAYEDTVLHIPNPHGHEGVTTVPIQKGLQVVIDMVGVQYNPRYFDAPNEYRPSRWYGTSGEASDSFSAFSIGPRACIGRKFATTEAVCFLTLLLRDFTIHPVMRPGETKQGWRNRVLDARFALTLGVADVPVKFVRRDKRTI</sequence>
<proteinExistence type="inferred from homology"/>
<dbReference type="STRING" id="686832.A0A0C3CTC6"/>
<accession>A0A0C3CTC6</accession>
<keyword evidence="4 8" id="KW-0560">Oxidoreductase</keyword>
<dbReference type="GO" id="GO:0020037">
    <property type="term" value="F:heme binding"/>
    <property type="evidence" value="ECO:0007669"/>
    <property type="project" value="InterPro"/>
</dbReference>
<dbReference type="AlphaFoldDB" id="A0A0C3CTC6"/>
<keyword evidence="6 8" id="KW-0503">Monooxygenase</keyword>
<reference evidence="9 10" key="1">
    <citation type="submission" date="2014-04" db="EMBL/GenBank/DDBJ databases">
        <authorList>
            <consortium name="DOE Joint Genome Institute"/>
            <person name="Kuo A."/>
            <person name="Gay G."/>
            <person name="Dore J."/>
            <person name="Kohler A."/>
            <person name="Nagy L.G."/>
            <person name="Floudas D."/>
            <person name="Copeland A."/>
            <person name="Barry K.W."/>
            <person name="Cichocki N."/>
            <person name="Veneault-Fourrey C."/>
            <person name="LaButti K."/>
            <person name="Lindquist E.A."/>
            <person name="Lipzen A."/>
            <person name="Lundell T."/>
            <person name="Morin E."/>
            <person name="Murat C."/>
            <person name="Sun H."/>
            <person name="Tunlid A."/>
            <person name="Henrissat B."/>
            <person name="Grigoriev I.V."/>
            <person name="Hibbett D.S."/>
            <person name="Martin F."/>
            <person name="Nordberg H.P."/>
            <person name="Cantor M.N."/>
            <person name="Hua S.X."/>
        </authorList>
    </citation>
    <scope>NUCLEOTIDE SEQUENCE [LARGE SCALE GENOMIC DNA]</scope>
    <source>
        <strain evidence="10">h7</strain>
    </source>
</reference>
<dbReference type="PANTHER" id="PTHR24291">
    <property type="entry name" value="CYTOCHROME P450 FAMILY 4"/>
    <property type="match status" value="1"/>
</dbReference>
<dbReference type="InterPro" id="IPR036396">
    <property type="entry name" value="Cyt_P450_sf"/>
</dbReference>